<dbReference type="EMBL" id="KB743359">
    <property type="protein sequence ID" value="EOA99215.1"/>
    <property type="molecule type" value="Genomic_DNA"/>
</dbReference>
<sequence>MISEATQSKPVPAAAAQLVTSKSSPGHAGQQLTHQHDRANVPGCGPTIGHLHTREQSWSVLSSCLPGKGDSPNIFGRKSAKICTEGWKEKAQKESWPRGVKVSCTPAGDQQDGEPRAVWFELLEVTIPLQVAVKIHTLEQATEDETSPLRDGGLSVNLLHPARDLLTTLPRLMTALLQASTPASGCGSGLLPQPPILPFAQIVFHETFGSLFRPVTMQTGSFNIWLFVSSSYDANRLLQRFKKKKKRFENIISRKFSL</sequence>
<feature type="region of interest" description="Disordered" evidence="1">
    <location>
        <begin position="1"/>
        <end position="40"/>
    </location>
</feature>
<organism evidence="2 3">
    <name type="scientific">Anas platyrhynchos</name>
    <name type="common">Mallard</name>
    <name type="synonym">Anas boschas</name>
    <dbReference type="NCBI Taxonomy" id="8839"/>
    <lineage>
        <taxon>Eukaryota</taxon>
        <taxon>Metazoa</taxon>
        <taxon>Chordata</taxon>
        <taxon>Craniata</taxon>
        <taxon>Vertebrata</taxon>
        <taxon>Euteleostomi</taxon>
        <taxon>Archelosauria</taxon>
        <taxon>Archosauria</taxon>
        <taxon>Dinosauria</taxon>
        <taxon>Saurischia</taxon>
        <taxon>Theropoda</taxon>
        <taxon>Coelurosauria</taxon>
        <taxon>Aves</taxon>
        <taxon>Neognathae</taxon>
        <taxon>Galloanserae</taxon>
        <taxon>Anseriformes</taxon>
        <taxon>Anatidae</taxon>
        <taxon>Anatinae</taxon>
        <taxon>Anas</taxon>
    </lineage>
</organism>
<name>R0JPD8_ANAPL</name>
<proteinExistence type="predicted"/>
<evidence type="ECO:0000313" key="3">
    <source>
        <dbReference type="Proteomes" id="UP000296049"/>
    </source>
</evidence>
<accession>R0JPD8</accession>
<protein>
    <submittedName>
        <fullName evidence="2">Uncharacterized protein</fullName>
    </submittedName>
</protein>
<dbReference type="AlphaFoldDB" id="R0JPD8"/>
<reference evidence="3" key="1">
    <citation type="journal article" date="2013" name="Nat. Genet.">
        <title>The duck genome and transcriptome provide insight into an avian influenza virus reservoir species.</title>
        <authorList>
            <person name="Huang Y."/>
            <person name="Li Y."/>
            <person name="Burt D.W."/>
            <person name="Chen H."/>
            <person name="Zhang Y."/>
            <person name="Qian W."/>
            <person name="Kim H."/>
            <person name="Gan S."/>
            <person name="Zhao Y."/>
            <person name="Li J."/>
            <person name="Yi K."/>
            <person name="Feng H."/>
            <person name="Zhu P."/>
            <person name="Li B."/>
            <person name="Liu Q."/>
            <person name="Fairley S."/>
            <person name="Magor K.E."/>
            <person name="Du Z."/>
            <person name="Hu X."/>
            <person name="Goodman L."/>
            <person name="Tafer H."/>
            <person name="Vignal A."/>
            <person name="Lee T."/>
            <person name="Kim K.W."/>
            <person name="Sheng Z."/>
            <person name="An Y."/>
            <person name="Searle S."/>
            <person name="Herrero J."/>
            <person name="Groenen M.A."/>
            <person name="Crooijmans R.P."/>
            <person name="Faraut T."/>
            <person name="Cai Q."/>
            <person name="Webster R.G."/>
            <person name="Aldridge J.R."/>
            <person name="Warren W.C."/>
            <person name="Bartschat S."/>
            <person name="Kehr S."/>
            <person name="Marz M."/>
            <person name="Stadler P.F."/>
            <person name="Smith J."/>
            <person name="Kraus R.H."/>
            <person name="Zhao Y."/>
            <person name="Ren L."/>
            <person name="Fei J."/>
            <person name="Morisson M."/>
            <person name="Kaiser P."/>
            <person name="Griffin D.K."/>
            <person name="Rao M."/>
            <person name="Pitel F."/>
            <person name="Wang J."/>
            <person name="Li N."/>
        </authorList>
    </citation>
    <scope>NUCLEOTIDE SEQUENCE [LARGE SCALE GENOMIC DNA]</scope>
</reference>
<gene>
    <name evidence="2" type="ORF">Anapl_05728</name>
</gene>
<evidence type="ECO:0000313" key="2">
    <source>
        <dbReference type="EMBL" id="EOA99215.1"/>
    </source>
</evidence>
<evidence type="ECO:0000256" key="1">
    <source>
        <dbReference type="SAM" id="MobiDB-lite"/>
    </source>
</evidence>
<dbReference type="Proteomes" id="UP000296049">
    <property type="component" value="Unassembled WGS sequence"/>
</dbReference>
<keyword evidence="3" id="KW-1185">Reference proteome</keyword>